<accession>A0A645HNZ8</accession>
<reference evidence="1" key="1">
    <citation type="submission" date="2019-08" db="EMBL/GenBank/DDBJ databases">
        <authorList>
            <person name="Kucharzyk K."/>
            <person name="Murdoch R.W."/>
            <person name="Higgins S."/>
            <person name="Loffler F."/>
        </authorList>
    </citation>
    <scope>NUCLEOTIDE SEQUENCE</scope>
</reference>
<evidence type="ECO:0000313" key="1">
    <source>
        <dbReference type="EMBL" id="MPN40182.1"/>
    </source>
</evidence>
<name>A0A645HNZ8_9ZZZZ</name>
<comment type="caution">
    <text evidence="1">The sequence shown here is derived from an EMBL/GenBank/DDBJ whole genome shotgun (WGS) entry which is preliminary data.</text>
</comment>
<organism evidence="1">
    <name type="scientific">bioreactor metagenome</name>
    <dbReference type="NCBI Taxonomy" id="1076179"/>
    <lineage>
        <taxon>unclassified sequences</taxon>
        <taxon>metagenomes</taxon>
        <taxon>ecological metagenomes</taxon>
    </lineage>
</organism>
<gene>
    <name evidence="1" type="ORF">SDC9_187718</name>
</gene>
<dbReference type="AlphaFoldDB" id="A0A645HNZ8"/>
<protein>
    <submittedName>
        <fullName evidence="1">Uncharacterized protein</fullName>
    </submittedName>
</protein>
<sequence>MLKRTHVLPTHAVVADPFVLVVVFCPGKVSNVTYIDIHSWKFDLPYDSPTVDRVCYCVE</sequence>
<proteinExistence type="predicted"/>
<dbReference type="EMBL" id="VSSQ01096421">
    <property type="protein sequence ID" value="MPN40182.1"/>
    <property type="molecule type" value="Genomic_DNA"/>
</dbReference>